<dbReference type="PIRSF" id="PIRSF009320">
    <property type="entry name" value="Nuc_binding_HP_1000"/>
    <property type="match status" value="1"/>
</dbReference>
<dbReference type="Proteomes" id="UP000288096">
    <property type="component" value="Unassembled WGS sequence"/>
</dbReference>
<sequence>MITIAITNQKGGVGKTTISFNLSCILADKFKKRVLVIDNDPQGNLTSSFVDEESGLQGNILDIYDEKPGKPIKVTDRLHLLGANINLASVAERAFPVIFNLKNGIAKLNGASRRHSYDFAIIDCLPSFGHLNLAALVAADYVLIPVKPSPYSLSGMQDLMRTTQKVKKNLSPSLEILGIVINQVEGRKTNLQSDMQEALRENYPALIFKNTITKRIKLEESPLFKKGIINYQPNNPPAEEFVKFVGEFLKKVRQMAATRSDYQ</sequence>
<dbReference type="PANTHER" id="PTHR13696">
    <property type="entry name" value="P-LOOP CONTAINING NUCLEOSIDE TRIPHOSPHATE HYDROLASE"/>
    <property type="match status" value="1"/>
</dbReference>
<evidence type="ECO:0000259" key="1">
    <source>
        <dbReference type="Pfam" id="PF13614"/>
    </source>
</evidence>
<reference evidence="3" key="2">
    <citation type="submission" date="2019-01" db="EMBL/GenBank/DDBJ databases">
        <title>Genome sequence of Desulfonema ishimotonii strain Tokyo 01.</title>
        <authorList>
            <person name="Fukui M."/>
        </authorList>
    </citation>
    <scope>NUCLEOTIDE SEQUENCE [LARGE SCALE GENOMIC DNA]</scope>
    <source>
        <strain evidence="3">Tokyo 01</strain>
    </source>
</reference>
<reference evidence="3" key="1">
    <citation type="submission" date="2017-11" db="EMBL/GenBank/DDBJ databases">
        <authorList>
            <person name="Watanabe M."/>
            <person name="Kojima H."/>
        </authorList>
    </citation>
    <scope>NUCLEOTIDE SEQUENCE [LARGE SCALE GENOMIC DNA]</scope>
    <source>
        <strain evidence="3">Tokyo 01</strain>
    </source>
</reference>
<dbReference type="InterPro" id="IPR027417">
    <property type="entry name" value="P-loop_NTPase"/>
</dbReference>
<feature type="domain" description="AAA" evidence="1">
    <location>
        <begin position="3"/>
        <end position="176"/>
    </location>
</feature>
<protein>
    <submittedName>
        <fullName evidence="2">ParA family protein</fullName>
    </submittedName>
</protein>
<dbReference type="CDD" id="cd02042">
    <property type="entry name" value="ParAB_family"/>
    <property type="match status" value="1"/>
</dbReference>
<evidence type="ECO:0000313" key="3">
    <source>
        <dbReference type="Proteomes" id="UP000288096"/>
    </source>
</evidence>
<dbReference type="RefSeq" id="WP_166405347.1">
    <property type="nucleotide sequence ID" value="NZ_BEXT01000008.1"/>
</dbReference>
<keyword evidence="3" id="KW-1185">Reference proteome</keyword>
<accession>A0A401G4K3</accession>
<comment type="caution">
    <text evidence="2">The sequence shown here is derived from an EMBL/GenBank/DDBJ whole genome shotgun (WGS) entry which is preliminary data.</text>
</comment>
<dbReference type="AlphaFoldDB" id="A0A401G4K3"/>
<name>A0A401G4K3_9BACT</name>
<evidence type="ECO:0000313" key="2">
    <source>
        <dbReference type="EMBL" id="GBC64178.1"/>
    </source>
</evidence>
<dbReference type="SUPFAM" id="SSF52540">
    <property type="entry name" value="P-loop containing nucleoside triphosphate hydrolases"/>
    <property type="match status" value="1"/>
</dbReference>
<dbReference type="InterPro" id="IPR025669">
    <property type="entry name" value="AAA_dom"/>
</dbReference>
<dbReference type="InterPro" id="IPR050678">
    <property type="entry name" value="DNA_Partitioning_ATPase"/>
</dbReference>
<dbReference type="PANTHER" id="PTHR13696:SF52">
    <property type="entry name" value="PARA FAMILY PROTEIN CT_582"/>
    <property type="match status" value="1"/>
</dbReference>
<gene>
    <name evidence="2" type="ORF">DENIS_5196</name>
</gene>
<dbReference type="Gene3D" id="3.40.50.300">
    <property type="entry name" value="P-loop containing nucleotide triphosphate hydrolases"/>
    <property type="match status" value="1"/>
</dbReference>
<dbReference type="Pfam" id="PF13614">
    <property type="entry name" value="AAA_31"/>
    <property type="match status" value="1"/>
</dbReference>
<dbReference type="EMBL" id="BEXT01000008">
    <property type="protein sequence ID" value="GBC64178.1"/>
    <property type="molecule type" value="Genomic_DNA"/>
</dbReference>
<proteinExistence type="predicted"/>
<organism evidence="2 3">
    <name type="scientific">Desulfonema ishimotonii</name>
    <dbReference type="NCBI Taxonomy" id="45657"/>
    <lineage>
        <taxon>Bacteria</taxon>
        <taxon>Pseudomonadati</taxon>
        <taxon>Thermodesulfobacteriota</taxon>
        <taxon>Desulfobacteria</taxon>
        <taxon>Desulfobacterales</taxon>
        <taxon>Desulfococcaceae</taxon>
        <taxon>Desulfonema</taxon>
    </lineage>
</organism>